<dbReference type="InterPro" id="IPR003140">
    <property type="entry name" value="PLipase/COase/thioEstase"/>
</dbReference>
<organism evidence="4 5">
    <name type="scientific">Komagataeibacter intermedius AF2</name>
    <dbReference type="NCBI Taxonomy" id="1458464"/>
    <lineage>
        <taxon>Bacteria</taxon>
        <taxon>Pseudomonadati</taxon>
        <taxon>Pseudomonadota</taxon>
        <taxon>Alphaproteobacteria</taxon>
        <taxon>Acetobacterales</taxon>
        <taxon>Acetobacteraceae</taxon>
        <taxon>Komagataeibacter</taxon>
    </lineage>
</organism>
<dbReference type="Pfam" id="PF02230">
    <property type="entry name" value="Abhydrolase_2"/>
    <property type="match status" value="1"/>
</dbReference>
<name>A0A0N1N2Y8_9PROT</name>
<comment type="similarity">
    <text evidence="1">Belongs to the AB hydrolase superfamily. AB hydrolase 2 family.</text>
</comment>
<dbReference type="SUPFAM" id="SSF53474">
    <property type="entry name" value="alpha/beta-Hydrolases"/>
    <property type="match status" value="1"/>
</dbReference>
<evidence type="ECO:0000313" key="5">
    <source>
        <dbReference type="Proteomes" id="UP000031553"/>
    </source>
</evidence>
<sequence length="227" mass="24547">MMTPRVPLEFTTGPDPVATIILIHGLGASGETFRPVAQVLDLSTVGAVRFVLPNAPVRPVSICGGERMPAWYDLLDQNFVVREDEVGLKEAAAYLTQLIDREIERGMVPGRIVIGGFSQGGAMSLMTGLRYSRPLAGIADLSGYLPLAPATGRERTAASRATPIFMGHGTRDGIVPLALAGAAARRHLAGWGYDITWRTYPMDHTIIEAEIRDLNIWLSDVLKPTTL</sequence>
<gene>
    <name evidence="4" type="ORF">GLUCOINTEAF2_0203132</name>
</gene>
<dbReference type="EMBL" id="JUFX02000220">
    <property type="protein sequence ID" value="KPH85877.1"/>
    <property type="molecule type" value="Genomic_DNA"/>
</dbReference>
<feature type="domain" description="Phospholipase/carboxylesterase/thioesterase" evidence="3">
    <location>
        <begin position="18"/>
        <end position="218"/>
    </location>
</feature>
<evidence type="ECO:0000259" key="3">
    <source>
        <dbReference type="Pfam" id="PF02230"/>
    </source>
</evidence>
<evidence type="ECO:0000313" key="4">
    <source>
        <dbReference type="EMBL" id="KPH85877.1"/>
    </source>
</evidence>
<dbReference type="Proteomes" id="UP000031553">
    <property type="component" value="Unassembled WGS sequence"/>
</dbReference>
<protein>
    <submittedName>
        <fullName evidence="4">Carboxylesterase</fullName>
    </submittedName>
</protein>
<accession>A0A0N1N2Y8</accession>
<keyword evidence="2" id="KW-0378">Hydrolase</keyword>
<dbReference type="Gene3D" id="3.40.50.1820">
    <property type="entry name" value="alpha/beta hydrolase"/>
    <property type="match status" value="1"/>
</dbReference>
<proteinExistence type="inferred from homology"/>
<dbReference type="PANTHER" id="PTHR10655:SF17">
    <property type="entry name" value="LYSOPHOSPHOLIPASE-LIKE PROTEIN 1"/>
    <property type="match status" value="1"/>
</dbReference>
<dbReference type="RefSeq" id="WP_235721228.1">
    <property type="nucleotide sequence ID" value="NZ_JUFX02000220.1"/>
</dbReference>
<dbReference type="InterPro" id="IPR029058">
    <property type="entry name" value="AB_hydrolase_fold"/>
</dbReference>
<comment type="caution">
    <text evidence="4">The sequence shown here is derived from an EMBL/GenBank/DDBJ whole genome shotgun (WGS) entry which is preliminary data.</text>
</comment>
<evidence type="ECO:0000256" key="1">
    <source>
        <dbReference type="ARBA" id="ARBA00006499"/>
    </source>
</evidence>
<dbReference type="GO" id="GO:0016787">
    <property type="term" value="F:hydrolase activity"/>
    <property type="evidence" value="ECO:0007669"/>
    <property type="project" value="UniProtKB-KW"/>
</dbReference>
<dbReference type="AlphaFoldDB" id="A0A0N1N2Y8"/>
<reference evidence="4 5" key="1">
    <citation type="submission" date="2015-07" db="EMBL/GenBank/DDBJ databases">
        <title>Draft Genome Sequence of Komagataeibacter intermedius Strain AF2, Isolated from Kombucha Tea.</title>
        <authorList>
            <person name="Santos R.A."/>
            <person name="Berretta A.A."/>
            <person name="Barud H.S."/>
            <person name="Ribeiro S.J."/>
            <person name="Gonzalez-Garcia L.N."/>
            <person name="Zucchi T.D."/>
            <person name="Goldman G.H."/>
            <person name="Riano-Pachon D.M."/>
        </authorList>
    </citation>
    <scope>NUCLEOTIDE SEQUENCE [LARGE SCALE GENOMIC DNA]</scope>
    <source>
        <strain evidence="4 5">AF2</strain>
    </source>
</reference>
<dbReference type="InterPro" id="IPR050565">
    <property type="entry name" value="LYPA1-2/EST-like"/>
</dbReference>
<evidence type="ECO:0000256" key="2">
    <source>
        <dbReference type="ARBA" id="ARBA00022801"/>
    </source>
</evidence>
<dbReference type="PANTHER" id="PTHR10655">
    <property type="entry name" value="LYSOPHOSPHOLIPASE-RELATED"/>
    <property type="match status" value="1"/>
</dbReference>